<name>A0A0F9RV07_9ZZZZ</name>
<evidence type="ECO:0000256" key="1">
    <source>
        <dbReference type="SAM" id="MobiDB-lite"/>
    </source>
</evidence>
<comment type="caution">
    <text evidence="2">The sequence shown here is derived from an EMBL/GenBank/DDBJ whole genome shotgun (WGS) entry which is preliminary data.</text>
</comment>
<reference evidence="2" key="1">
    <citation type="journal article" date="2015" name="Nature">
        <title>Complex archaea that bridge the gap between prokaryotes and eukaryotes.</title>
        <authorList>
            <person name="Spang A."/>
            <person name="Saw J.H."/>
            <person name="Jorgensen S.L."/>
            <person name="Zaremba-Niedzwiedzka K."/>
            <person name="Martijn J."/>
            <person name="Lind A.E."/>
            <person name="van Eijk R."/>
            <person name="Schleper C."/>
            <person name="Guy L."/>
            <person name="Ettema T.J."/>
        </authorList>
    </citation>
    <scope>NUCLEOTIDE SEQUENCE</scope>
</reference>
<protein>
    <submittedName>
        <fullName evidence="2">Uncharacterized protein</fullName>
    </submittedName>
</protein>
<organism evidence="2">
    <name type="scientific">marine sediment metagenome</name>
    <dbReference type="NCBI Taxonomy" id="412755"/>
    <lineage>
        <taxon>unclassified sequences</taxon>
        <taxon>metagenomes</taxon>
        <taxon>ecological metagenomes</taxon>
    </lineage>
</organism>
<feature type="region of interest" description="Disordered" evidence="1">
    <location>
        <begin position="1"/>
        <end position="26"/>
    </location>
</feature>
<sequence length="116" mass="13448">MSLLDKLEKFKKSQEEKTTPEPERKIEKFTSRAEAIDLFPKGQEPKKLKIGSADLDLLSKSLDRTTGFDISNVDISQDDLWLLYRLKFGKGTRNKRSILLPQFTEAFKRNLAKMKK</sequence>
<dbReference type="AlphaFoldDB" id="A0A0F9RV07"/>
<evidence type="ECO:0000313" key="2">
    <source>
        <dbReference type="EMBL" id="KKN58634.1"/>
    </source>
</evidence>
<dbReference type="EMBL" id="LAZR01000753">
    <property type="protein sequence ID" value="KKN58634.1"/>
    <property type="molecule type" value="Genomic_DNA"/>
</dbReference>
<gene>
    <name evidence="2" type="ORF">LCGC14_0550010</name>
</gene>
<accession>A0A0F9RV07</accession>
<proteinExistence type="predicted"/>